<evidence type="ECO:0000313" key="2">
    <source>
        <dbReference type="Proteomes" id="UP000053660"/>
    </source>
</evidence>
<reference evidence="1 2" key="1">
    <citation type="submission" date="2014-03" db="EMBL/GenBank/DDBJ databases">
        <title>Draft genome of the hookworm Oesophagostomum dentatum.</title>
        <authorList>
            <person name="Mitreva M."/>
        </authorList>
    </citation>
    <scope>NUCLEOTIDE SEQUENCE [LARGE SCALE GENOMIC DNA]</scope>
    <source>
        <strain evidence="1 2">OD-Hann</strain>
    </source>
</reference>
<dbReference type="AlphaFoldDB" id="A0A0B1S5X8"/>
<proteinExistence type="predicted"/>
<evidence type="ECO:0000313" key="1">
    <source>
        <dbReference type="EMBL" id="KHJ79291.1"/>
    </source>
</evidence>
<dbReference type="EMBL" id="KN605800">
    <property type="protein sequence ID" value="KHJ79291.1"/>
    <property type="molecule type" value="Genomic_DNA"/>
</dbReference>
<name>A0A0B1S5X8_OESDE</name>
<protein>
    <submittedName>
        <fullName evidence="1">Uncharacterized protein</fullName>
    </submittedName>
</protein>
<keyword evidence="2" id="KW-1185">Reference proteome</keyword>
<accession>A0A0B1S5X8</accession>
<gene>
    <name evidence="1" type="ORF">OESDEN_21066</name>
</gene>
<dbReference type="Proteomes" id="UP000053660">
    <property type="component" value="Unassembled WGS sequence"/>
</dbReference>
<sequence>MPEAVEVAVIVVLWEAEAMVAHLQEATAVHPEEAMAVLPEAAAMVEAAEDTLAQHNHLHQLLHQQHQCHPNQLLWHHHHPAAKAATSNASSAGQDSWLPSTQGLDKQFLYIPFHKDFEKEGIKISN</sequence>
<organism evidence="1 2">
    <name type="scientific">Oesophagostomum dentatum</name>
    <name type="common">Nodular worm</name>
    <dbReference type="NCBI Taxonomy" id="61180"/>
    <lineage>
        <taxon>Eukaryota</taxon>
        <taxon>Metazoa</taxon>
        <taxon>Ecdysozoa</taxon>
        <taxon>Nematoda</taxon>
        <taxon>Chromadorea</taxon>
        <taxon>Rhabditida</taxon>
        <taxon>Rhabditina</taxon>
        <taxon>Rhabditomorpha</taxon>
        <taxon>Strongyloidea</taxon>
        <taxon>Strongylidae</taxon>
        <taxon>Oesophagostomum</taxon>
    </lineage>
</organism>